<proteinExistence type="predicted"/>
<name>A0A9D1JZM8_9FIRM</name>
<sequence>MSHLRQQTVLTCIEQAFHGLSLFQILKYKKDSFFFKKLSSMFIWRLGLAVKIFRKQSAEKSCFFLAPCRLRLSGDTAPIDLGLIEAGFLNILQVMAVSVKG</sequence>
<accession>A0A9D1JZM8</accession>
<dbReference type="EMBL" id="DVJP01000054">
    <property type="protein sequence ID" value="HIS76779.1"/>
    <property type="molecule type" value="Genomic_DNA"/>
</dbReference>
<reference evidence="1" key="1">
    <citation type="submission" date="2020-10" db="EMBL/GenBank/DDBJ databases">
        <authorList>
            <person name="Gilroy R."/>
        </authorList>
    </citation>
    <scope>NUCLEOTIDE SEQUENCE</scope>
    <source>
        <strain evidence="1">CHK199-13235</strain>
    </source>
</reference>
<gene>
    <name evidence="1" type="ORF">IAB51_08220</name>
</gene>
<evidence type="ECO:0000313" key="2">
    <source>
        <dbReference type="Proteomes" id="UP000824002"/>
    </source>
</evidence>
<dbReference type="AlphaFoldDB" id="A0A9D1JZM8"/>
<evidence type="ECO:0000313" key="1">
    <source>
        <dbReference type="EMBL" id="HIS76779.1"/>
    </source>
</evidence>
<dbReference type="Proteomes" id="UP000824002">
    <property type="component" value="Unassembled WGS sequence"/>
</dbReference>
<comment type="caution">
    <text evidence="1">The sequence shown here is derived from an EMBL/GenBank/DDBJ whole genome shotgun (WGS) entry which is preliminary data.</text>
</comment>
<protein>
    <submittedName>
        <fullName evidence="1">Uncharacterized protein</fullName>
    </submittedName>
</protein>
<organism evidence="1 2">
    <name type="scientific">Candidatus Merdivicinus excrementipullorum</name>
    <dbReference type="NCBI Taxonomy" id="2840867"/>
    <lineage>
        <taxon>Bacteria</taxon>
        <taxon>Bacillati</taxon>
        <taxon>Bacillota</taxon>
        <taxon>Clostridia</taxon>
        <taxon>Eubacteriales</taxon>
        <taxon>Oscillospiraceae</taxon>
        <taxon>Oscillospiraceae incertae sedis</taxon>
        <taxon>Candidatus Merdivicinus</taxon>
    </lineage>
</organism>
<reference evidence="1" key="2">
    <citation type="journal article" date="2021" name="PeerJ">
        <title>Extensive microbial diversity within the chicken gut microbiome revealed by metagenomics and culture.</title>
        <authorList>
            <person name="Gilroy R."/>
            <person name="Ravi A."/>
            <person name="Getino M."/>
            <person name="Pursley I."/>
            <person name="Horton D.L."/>
            <person name="Alikhan N.F."/>
            <person name="Baker D."/>
            <person name="Gharbi K."/>
            <person name="Hall N."/>
            <person name="Watson M."/>
            <person name="Adriaenssens E.M."/>
            <person name="Foster-Nyarko E."/>
            <person name="Jarju S."/>
            <person name="Secka A."/>
            <person name="Antonio M."/>
            <person name="Oren A."/>
            <person name="Chaudhuri R.R."/>
            <person name="La Ragione R."/>
            <person name="Hildebrand F."/>
            <person name="Pallen M.J."/>
        </authorList>
    </citation>
    <scope>NUCLEOTIDE SEQUENCE</scope>
    <source>
        <strain evidence="1">CHK199-13235</strain>
    </source>
</reference>